<proteinExistence type="predicted"/>
<evidence type="ECO:0000256" key="1">
    <source>
        <dbReference type="SAM" id="MobiDB-lite"/>
    </source>
</evidence>
<dbReference type="Pfam" id="PF06985">
    <property type="entry name" value="HET"/>
    <property type="match status" value="1"/>
</dbReference>
<accession>A0ABR1WGD2</accession>
<dbReference type="Proteomes" id="UP001446871">
    <property type="component" value="Unassembled WGS sequence"/>
</dbReference>
<feature type="region of interest" description="Disordered" evidence="1">
    <location>
        <begin position="523"/>
        <end position="546"/>
    </location>
</feature>
<comment type="caution">
    <text evidence="3">The sequence shown here is derived from an EMBL/GenBank/DDBJ whole genome shotgun (WGS) entry which is preliminary data.</text>
</comment>
<dbReference type="Pfam" id="PF26639">
    <property type="entry name" value="Het-6_barrel"/>
    <property type="match status" value="1"/>
</dbReference>
<name>A0ABR1WGD2_9PEZI</name>
<dbReference type="InterPro" id="IPR010730">
    <property type="entry name" value="HET"/>
</dbReference>
<evidence type="ECO:0000259" key="2">
    <source>
        <dbReference type="Pfam" id="PF06985"/>
    </source>
</evidence>
<organism evidence="3 4">
    <name type="scientific">Apiospora saccharicola</name>
    <dbReference type="NCBI Taxonomy" id="335842"/>
    <lineage>
        <taxon>Eukaryota</taxon>
        <taxon>Fungi</taxon>
        <taxon>Dikarya</taxon>
        <taxon>Ascomycota</taxon>
        <taxon>Pezizomycotina</taxon>
        <taxon>Sordariomycetes</taxon>
        <taxon>Xylariomycetidae</taxon>
        <taxon>Amphisphaeriales</taxon>
        <taxon>Apiosporaceae</taxon>
        <taxon>Apiospora</taxon>
    </lineage>
</organism>
<sequence>MTSIGKTLTQVVDDPEEGRKMQTPEKRDYYQYQSLPSHGWLRLLVLEPWTSPEYRISCRLLRERITSSKEYDALSYTWGTDEAIAPILIDGQVHRVRYNLFRALQSLRLPHRERVLWVDALCINQESREERGDQVSQMGEIYSGAGRVVVWLGEGVDEASISTDAAMDCLVKISKSKEEIDSEFGNNIARRKEYYAKLTGLFGSIGARADGWKILGGIIFLFTRDWWGRVWTLQEVVLADRVLMKMGRKEIDWTCFGDISKLCTTYTVHTRRETLPSQRQQQIHSLLPRLLVQADTVRKIRDKRRSGTNIPLSLMIEYTLGRKASDPRDKVYGVQGLMTSDTTVPVSYNHSVAQVYTEAMRSMLRYFGDLRVYNYLQSFKEGQSSPHMPSWVPNLQVLTESRISGICYVGGASPDDKIESRAVRLLYGAATNRHGVLMKARMELSPDGSLITLKGIRIDTVSAVGRQAPEQLEEQQSLRPVLKEWEATLDQAIPGCMQSERGKDAFWRTVNLDRKVIDYHPGLTLSDNPRDKRRRLDRPDTLVPPRNSAATERLLSAMQNQAAYGELGLCRRRFFVTDQGHMGIGPPALKTGDEVCVLLGGEAPFVLRPVEEQMTFKLVGQW</sequence>
<dbReference type="PANTHER" id="PTHR24148:SF64">
    <property type="entry name" value="HETEROKARYON INCOMPATIBILITY DOMAIN-CONTAINING PROTEIN"/>
    <property type="match status" value="1"/>
</dbReference>
<dbReference type="EMBL" id="JAQQWM010000001">
    <property type="protein sequence ID" value="KAK8081576.1"/>
    <property type="molecule type" value="Genomic_DNA"/>
</dbReference>
<feature type="region of interest" description="Disordered" evidence="1">
    <location>
        <begin position="1"/>
        <end position="23"/>
    </location>
</feature>
<dbReference type="InterPro" id="IPR052895">
    <property type="entry name" value="HetReg/Transcr_Mod"/>
</dbReference>
<dbReference type="PANTHER" id="PTHR24148">
    <property type="entry name" value="ANKYRIN REPEAT DOMAIN-CONTAINING PROTEIN 39 HOMOLOG-RELATED"/>
    <property type="match status" value="1"/>
</dbReference>
<gene>
    <name evidence="3" type="ORF">PG996_000357</name>
</gene>
<feature type="domain" description="Heterokaryon incompatibility" evidence="2">
    <location>
        <begin position="71"/>
        <end position="235"/>
    </location>
</feature>
<feature type="compositionally biased region" description="Polar residues" evidence="1">
    <location>
        <begin position="1"/>
        <end position="10"/>
    </location>
</feature>
<reference evidence="3 4" key="1">
    <citation type="submission" date="2023-01" db="EMBL/GenBank/DDBJ databases">
        <title>Analysis of 21 Apiospora genomes using comparative genomics revels a genus with tremendous synthesis potential of carbohydrate active enzymes and secondary metabolites.</title>
        <authorList>
            <person name="Sorensen T."/>
        </authorList>
    </citation>
    <scope>NUCLEOTIDE SEQUENCE [LARGE SCALE GENOMIC DNA]</scope>
    <source>
        <strain evidence="3 4">CBS 83171</strain>
    </source>
</reference>
<evidence type="ECO:0000313" key="3">
    <source>
        <dbReference type="EMBL" id="KAK8081576.1"/>
    </source>
</evidence>
<evidence type="ECO:0000313" key="4">
    <source>
        <dbReference type="Proteomes" id="UP001446871"/>
    </source>
</evidence>
<protein>
    <submittedName>
        <fullName evidence="3">HET-domain-containing protein</fullName>
    </submittedName>
</protein>
<keyword evidence="4" id="KW-1185">Reference proteome</keyword>